<comment type="subcellular location">
    <subcellularLocation>
        <location evidence="1">Cell membrane</location>
        <topology evidence="1">Multi-pass membrane protein</topology>
    </subcellularLocation>
</comment>
<evidence type="ECO:0000256" key="1">
    <source>
        <dbReference type="ARBA" id="ARBA00004651"/>
    </source>
</evidence>
<feature type="transmembrane region" description="Helical" evidence="7">
    <location>
        <begin position="152"/>
        <end position="173"/>
    </location>
</feature>
<keyword evidence="5 7" id="KW-1133">Transmembrane helix</keyword>
<feature type="transmembrane region" description="Helical" evidence="7">
    <location>
        <begin position="273"/>
        <end position="293"/>
    </location>
</feature>
<gene>
    <name evidence="8" type="ORF">FOZ76_20355</name>
</gene>
<dbReference type="GO" id="GO:0005886">
    <property type="term" value="C:plasma membrane"/>
    <property type="evidence" value="ECO:0007669"/>
    <property type="project" value="UniProtKB-SubCell"/>
</dbReference>
<feature type="transmembrane region" description="Helical" evidence="7">
    <location>
        <begin position="305"/>
        <end position="328"/>
    </location>
</feature>
<evidence type="ECO:0000256" key="3">
    <source>
        <dbReference type="ARBA" id="ARBA00022475"/>
    </source>
</evidence>
<keyword evidence="6 7" id="KW-0472">Membrane</keyword>
<keyword evidence="9" id="KW-1185">Reference proteome</keyword>
<feature type="transmembrane region" description="Helical" evidence="7">
    <location>
        <begin position="348"/>
        <end position="370"/>
    </location>
</feature>
<evidence type="ECO:0000256" key="7">
    <source>
        <dbReference type="SAM" id="Phobius"/>
    </source>
</evidence>
<evidence type="ECO:0000256" key="6">
    <source>
        <dbReference type="ARBA" id="ARBA00023136"/>
    </source>
</evidence>
<keyword evidence="4 7" id="KW-0812">Transmembrane</keyword>
<dbReference type="PANTHER" id="PTHR43266">
    <property type="entry name" value="MACROLIDE-EFFLUX PROTEIN"/>
    <property type="match status" value="1"/>
</dbReference>
<feature type="transmembrane region" description="Helical" evidence="7">
    <location>
        <begin position="63"/>
        <end position="85"/>
    </location>
</feature>
<dbReference type="GO" id="GO:0022857">
    <property type="term" value="F:transmembrane transporter activity"/>
    <property type="evidence" value="ECO:0007669"/>
    <property type="project" value="InterPro"/>
</dbReference>
<dbReference type="Proteomes" id="UP000318405">
    <property type="component" value="Unassembled WGS sequence"/>
</dbReference>
<name>A0A556ABC6_9BURK</name>
<dbReference type="EMBL" id="VLTJ01000039">
    <property type="protein sequence ID" value="TSH90192.1"/>
    <property type="molecule type" value="Genomic_DNA"/>
</dbReference>
<dbReference type="Gene3D" id="1.20.1250.20">
    <property type="entry name" value="MFS general substrate transporter like domains"/>
    <property type="match status" value="1"/>
</dbReference>
<feature type="transmembrane region" description="Helical" evidence="7">
    <location>
        <begin position="120"/>
        <end position="140"/>
    </location>
</feature>
<dbReference type="OrthoDB" id="9775268at2"/>
<keyword evidence="3" id="KW-1003">Cell membrane</keyword>
<keyword evidence="2" id="KW-0813">Transport</keyword>
<sequence length="450" mass="48508">MGEPQAGQPGRPSQFALLRERRYAPFFLTQLSGALNDNLFKIAFTSLVTYQAARFGGVDPDTVAFLISAIFILPFLLFSATSGQLADKYDRAFIMRLVKRLEVAIMLVGAYGFLRYDVHALYLVTFLMGLHSTLFGPAKYAYLPQHLAPEELIGGNALVQMATFVAILAGTIAGGELARVAADRSGWIAAVCLVVAGLGLLASRRIPATPAPEPGLRINWNPFTETWRNLVMAAEERAVLVAMIAISWLWFLGATFLASFFGYARGVLYADQGVLTLLLTMFSIGIGAGALLCERLSGGRVELGLVPVGAIGMTLFAGDLYFASQGIADPGHLRTLGEFLAAGASWRILADLWLLSLFAGIYSVPLYAYIQSRCRPTHRARIIAANNILNALFMVASALAAMALLGAGVTLPGLYGLTALVNVAVAVLLCVCVPEFFTRFLAWSRLRKNV</sequence>
<evidence type="ECO:0000256" key="2">
    <source>
        <dbReference type="ARBA" id="ARBA00022448"/>
    </source>
</evidence>
<evidence type="ECO:0000313" key="9">
    <source>
        <dbReference type="Proteomes" id="UP000318405"/>
    </source>
</evidence>
<evidence type="ECO:0000256" key="4">
    <source>
        <dbReference type="ARBA" id="ARBA00022692"/>
    </source>
</evidence>
<proteinExistence type="predicted"/>
<feature type="transmembrane region" description="Helical" evidence="7">
    <location>
        <begin position="382"/>
        <end position="407"/>
    </location>
</feature>
<dbReference type="SUPFAM" id="SSF103473">
    <property type="entry name" value="MFS general substrate transporter"/>
    <property type="match status" value="1"/>
</dbReference>
<reference evidence="8 9" key="1">
    <citation type="submission" date="2019-07" db="EMBL/GenBank/DDBJ databases">
        <title>Qingshengfaniella alkalisoli gen. nov., sp. nov., isolated from saline soil.</title>
        <authorList>
            <person name="Xu L."/>
            <person name="Huang X.-X."/>
            <person name="Sun J.-Q."/>
        </authorList>
    </citation>
    <scope>NUCLEOTIDE SEQUENCE [LARGE SCALE GENOMIC DNA]</scope>
    <source>
        <strain evidence="8 9">DSM 27279</strain>
    </source>
</reference>
<feature type="transmembrane region" description="Helical" evidence="7">
    <location>
        <begin position="185"/>
        <end position="202"/>
    </location>
</feature>
<accession>A0A556ABC6</accession>
<dbReference type="InterPro" id="IPR011701">
    <property type="entry name" value="MFS"/>
</dbReference>
<dbReference type="CDD" id="cd06173">
    <property type="entry name" value="MFS_MefA_like"/>
    <property type="match status" value="1"/>
</dbReference>
<feature type="transmembrane region" description="Helical" evidence="7">
    <location>
        <begin position="97"/>
        <end position="114"/>
    </location>
</feature>
<dbReference type="PANTHER" id="PTHR43266:SF2">
    <property type="entry name" value="MAJOR FACILITATOR SUPERFAMILY (MFS) PROFILE DOMAIN-CONTAINING PROTEIN"/>
    <property type="match status" value="1"/>
</dbReference>
<evidence type="ECO:0000256" key="5">
    <source>
        <dbReference type="ARBA" id="ARBA00022989"/>
    </source>
</evidence>
<protein>
    <submittedName>
        <fullName evidence="8">MFS transporter</fullName>
    </submittedName>
</protein>
<organism evidence="8 9">
    <name type="scientific">Verticiella sediminum</name>
    <dbReference type="NCBI Taxonomy" id="1247510"/>
    <lineage>
        <taxon>Bacteria</taxon>
        <taxon>Pseudomonadati</taxon>
        <taxon>Pseudomonadota</taxon>
        <taxon>Betaproteobacteria</taxon>
        <taxon>Burkholderiales</taxon>
        <taxon>Alcaligenaceae</taxon>
        <taxon>Verticiella</taxon>
    </lineage>
</organism>
<dbReference type="InterPro" id="IPR036259">
    <property type="entry name" value="MFS_trans_sf"/>
</dbReference>
<comment type="caution">
    <text evidence="8">The sequence shown here is derived from an EMBL/GenBank/DDBJ whole genome shotgun (WGS) entry which is preliminary data.</text>
</comment>
<feature type="transmembrane region" description="Helical" evidence="7">
    <location>
        <begin position="413"/>
        <end position="437"/>
    </location>
</feature>
<dbReference type="Pfam" id="PF07690">
    <property type="entry name" value="MFS_1"/>
    <property type="match status" value="1"/>
</dbReference>
<feature type="transmembrane region" description="Helical" evidence="7">
    <location>
        <begin position="238"/>
        <end position="261"/>
    </location>
</feature>
<evidence type="ECO:0000313" key="8">
    <source>
        <dbReference type="EMBL" id="TSH90192.1"/>
    </source>
</evidence>
<dbReference type="AlphaFoldDB" id="A0A556ABC6"/>